<evidence type="ECO:0000256" key="3">
    <source>
        <dbReference type="ARBA" id="ARBA00022448"/>
    </source>
</evidence>
<comment type="catalytic activity">
    <reaction evidence="10">
        <text>Mg(2+)(in) = Mg(2+)(out)</text>
        <dbReference type="Rhea" id="RHEA:29827"/>
        <dbReference type="ChEBI" id="CHEBI:18420"/>
    </reaction>
</comment>
<dbReference type="EMBL" id="QSFT01000007">
    <property type="protein sequence ID" value="RHA77218.1"/>
    <property type="molecule type" value="Genomic_DNA"/>
</dbReference>
<dbReference type="SUPFAM" id="SSF143865">
    <property type="entry name" value="CorA soluble domain-like"/>
    <property type="match status" value="1"/>
</dbReference>
<evidence type="ECO:0000256" key="8">
    <source>
        <dbReference type="ARBA" id="ARBA00023065"/>
    </source>
</evidence>
<sequence>MTKNNLLSEKLNYTGISQTPTHLHLCSYNPEGVHDCNGKDIDEMIPHLQPNSINWIQIHGLQNTETVQKICQHFGIDFLVTQDILNADHLTKIEEHENYNVIILKQLTAEKDNNYLSQQLCIIQGENFLLTFVEKETEMLNEIHTALEKNVLKIRNRQTDFLLSVILNSVMTSFMSIISDLEDELEDMEGRLLSSNPAEMPGIEEIQQYRRIFRLIKKSILPLKEHINKLLHSDNTLLHKSNRPFFNDVNDHLQFVLQTLEGCRDMISALVDLYLSNNDQRMNGIMKQLTIVSTIFIPLTFLAGIWGMNFSWMPELNWKYGYLFAWILMLVTGTAVYLLFRRKKWY</sequence>
<dbReference type="AlphaFoldDB" id="A0A413T2B1"/>
<evidence type="ECO:0000256" key="9">
    <source>
        <dbReference type="ARBA" id="ARBA00023136"/>
    </source>
</evidence>
<reference evidence="13 14" key="1">
    <citation type="submission" date="2018-08" db="EMBL/GenBank/DDBJ databases">
        <title>A genome reference for cultivated species of the human gut microbiota.</title>
        <authorList>
            <person name="Zou Y."/>
            <person name="Xue W."/>
            <person name="Luo G."/>
        </authorList>
    </citation>
    <scope>NUCLEOTIDE SEQUENCE [LARGE SCALE GENOMIC DNA]</scope>
    <source>
        <strain evidence="13 14">AM42-38</strain>
    </source>
</reference>
<evidence type="ECO:0000256" key="7">
    <source>
        <dbReference type="ARBA" id="ARBA00022989"/>
    </source>
</evidence>
<dbReference type="GO" id="GO:0015087">
    <property type="term" value="F:cobalt ion transmembrane transporter activity"/>
    <property type="evidence" value="ECO:0007669"/>
    <property type="project" value="UniProtKB-UniRule"/>
</dbReference>
<comment type="similarity">
    <text evidence="2 12">Belongs to the CorA metal ion transporter (MIT) (TC 1.A.35) family.</text>
</comment>
<keyword evidence="5 12" id="KW-0812">Transmembrane</keyword>
<dbReference type="Pfam" id="PF01544">
    <property type="entry name" value="CorA"/>
    <property type="match status" value="1"/>
</dbReference>
<gene>
    <name evidence="12 13" type="primary">corA</name>
    <name evidence="13" type="ORF">DW921_04870</name>
</gene>
<keyword evidence="7 12" id="KW-1133">Transmembrane helix</keyword>
<dbReference type="InterPro" id="IPR002523">
    <property type="entry name" value="MgTranspt_CorA/ZnTranspt_ZntB"/>
</dbReference>
<evidence type="ECO:0000256" key="2">
    <source>
        <dbReference type="ARBA" id="ARBA00009765"/>
    </source>
</evidence>
<dbReference type="PANTHER" id="PTHR46494:SF1">
    <property type="entry name" value="CORA FAMILY METAL ION TRANSPORTER (EUROFUNG)"/>
    <property type="match status" value="1"/>
</dbReference>
<evidence type="ECO:0000256" key="1">
    <source>
        <dbReference type="ARBA" id="ARBA00004651"/>
    </source>
</evidence>
<comment type="subcellular location">
    <subcellularLocation>
        <location evidence="1">Cell membrane</location>
        <topology evidence="1">Multi-pass membrane protein</topology>
    </subcellularLocation>
    <subcellularLocation>
        <location evidence="12">Membrane</location>
        <topology evidence="12">Multi-pass membrane protein</topology>
    </subcellularLocation>
</comment>
<dbReference type="Gene3D" id="3.30.460.20">
    <property type="entry name" value="CorA soluble domain-like"/>
    <property type="match status" value="1"/>
</dbReference>
<evidence type="ECO:0000256" key="5">
    <source>
        <dbReference type="ARBA" id="ARBA00022692"/>
    </source>
</evidence>
<dbReference type="PANTHER" id="PTHR46494">
    <property type="entry name" value="CORA FAMILY METAL ION TRANSPORTER (EUROFUNG)"/>
    <property type="match status" value="1"/>
</dbReference>
<dbReference type="GO" id="GO:0015095">
    <property type="term" value="F:magnesium ion transmembrane transporter activity"/>
    <property type="evidence" value="ECO:0007669"/>
    <property type="project" value="UniProtKB-UniRule"/>
</dbReference>
<dbReference type="Proteomes" id="UP000283855">
    <property type="component" value="Unassembled WGS sequence"/>
</dbReference>
<proteinExistence type="inferred from homology"/>
<keyword evidence="4 12" id="KW-1003">Cell membrane</keyword>
<keyword evidence="8 12" id="KW-0406">Ion transport</keyword>
<dbReference type="Gene3D" id="1.20.58.340">
    <property type="entry name" value="Magnesium transport protein CorA, transmembrane region"/>
    <property type="match status" value="2"/>
</dbReference>
<dbReference type="SUPFAM" id="SSF144083">
    <property type="entry name" value="Magnesium transport protein CorA, transmembrane region"/>
    <property type="match status" value="1"/>
</dbReference>
<dbReference type="NCBIfam" id="TIGR00383">
    <property type="entry name" value="corA"/>
    <property type="match status" value="1"/>
</dbReference>
<name>A0A413T2B1_9BACT</name>
<dbReference type="RefSeq" id="WP_118400126.1">
    <property type="nucleotide sequence ID" value="NZ_CABJGD010000007.1"/>
</dbReference>
<keyword evidence="9 12" id="KW-0472">Membrane</keyword>
<evidence type="ECO:0000256" key="11">
    <source>
        <dbReference type="ARBA" id="ARBA00045497"/>
    </source>
</evidence>
<evidence type="ECO:0000256" key="6">
    <source>
        <dbReference type="ARBA" id="ARBA00022842"/>
    </source>
</evidence>
<evidence type="ECO:0000256" key="12">
    <source>
        <dbReference type="RuleBase" id="RU362010"/>
    </source>
</evidence>
<keyword evidence="6 12" id="KW-0460">Magnesium</keyword>
<evidence type="ECO:0000256" key="4">
    <source>
        <dbReference type="ARBA" id="ARBA00022475"/>
    </source>
</evidence>
<evidence type="ECO:0000313" key="13">
    <source>
        <dbReference type="EMBL" id="RHA77218.1"/>
    </source>
</evidence>
<feature type="transmembrane region" description="Helical" evidence="12">
    <location>
        <begin position="320"/>
        <end position="340"/>
    </location>
</feature>
<dbReference type="GO" id="GO:0005886">
    <property type="term" value="C:plasma membrane"/>
    <property type="evidence" value="ECO:0007669"/>
    <property type="project" value="UniProtKB-SubCell"/>
</dbReference>
<evidence type="ECO:0000313" key="14">
    <source>
        <dbReference type="Proteomes" id="UP000283855"/>
    </source>
</evidence>
<dbReference type="CDD" id="cd12828">
    <property type="entry name" value="TmCorA-like_1"/>
    <property type="match status" value="1"/>
</dbReference>
<keyword evidence="3 12" id="KW-0813">Transport</keyword>
<dbReference type="InterPro" id="IPR045861">
    <property type="entry name" value="CorA_cytoplasmic_dom"/>
</dbReference>
<evidence type="ECO:0000256" key="10">
    <source>
        <dbReference type="ARBA" id="ARBA00034269"/>
    </source>
</evidence>
<comment type="caution">
    <text evidence="13">The sequence shown here is derived from an EMBL/GenBank/DDBJ whole genome shotgun (WGS) entry which is preliminary data.</text>
</comment>
<dbReference type="FunFam" id="1.20.58.340:FF:000004">
    <property type="entry name" value="Magnesium transport protein CorA"/>
    <property type="match status" value="1"/>
</dbReference>
<comment type="function">
    <text evidence="11">Mediates influx of magnesium ions. Alternates between open and closed states. Activated by low cytoplasmic Mg(2+) levels. Inactive when cytoplasmic Mg(2+) levels are high.</text>
</comment>
<dbReference type="GO" id="GO:0050897">
    <property type="term" value="F:cobalt ion binding"/>
    <property type="evidence" value="ECO:0007669"/>
    <property type="project" value="TreeGrafter"/>
</dbReference>
<protein>
    <recommendedName>
        <fullName evidence="12">Magnesium transport protein CorA</fullName>
    </recommendedName>
</protein>
<feature type="transmembrane region" description="Helical" evidence="12">
    <location>
        <begin position="289"/>
        <end position="308"/>
    </location>
</feature>
<organism evidence="13 14">
    <name type="scientific">Phocaeicola coprophilus</name>
    <dbReference type="NCBI Taxonomy" id="387090"/>
    <lineage>
        <taxon>Bacteria</taxon>
        <taxon>Pseudomonadati</taxon>
        <taxon>Bacteroidota</taxon>
        <taxon>Bacteroidia</taxon>
        <taxon>Bacteroidales</taxon>
        <taxon>Bacteroidaceae</taxon>
        <taxon>Phocaeicola</taxon>
    </lineage>
</organism>
<accession>A0A413T2B1</accession>
<dbReference type="GO" id="GO:0000287">
    <property type="term" value="F:magnesium ion binding"/>
    <property type="evidence" value="ECO:0007669"/>
    <property type="project" value="TreeGrafter"/>
</dbReference>
<dbReference type="InterPro" id="IPR004488">
    <property type="entry name" value="Mg/Co-transport_prot_CorA"/>
</dbReference>
<dbReference type="InterPro" id="IPR045863">
    <property type="entry name" value="CorA_TM1_TM2"/>
</dbReference>